<protein>
    <submittedName>
        <fullName evidence="2">Glucoamylase-like protein</fullName>
    </submittedName>
</protein>
<dbReference type="PANTHER" id="PTHR19851:SF7">
    <property type="entry name" value="F-BOX DOMAIN-CONTAINING PROTEIN"/>
    <property type="match status" value="1"/>
</dbReference>
<dbReference type="OrthoDB" id="266897at2759"/>
<dbReference type="VEuPathDB" id="TriTrypDB:LtaPh_2206400"/>
<dbReference type="AlphaFoldDB" id="A0A640KG55"/>
<dbReference type="PANTHER" id="PTHR19851">
    <property type="entry name" value="OS02G0203500 PROTEIN"/>
    <property type="match status" value="1"/>
</dbReference>
<dbReference type="EMBL" id="BLBS01000029">
    <property type="protein sequence ID" value="GET88533.1"/>
    <property type="molecule type" value="Genomic_DNA"/>
</dbReference>
<reference evidence="2" key="1">
    <citation type="submission" date="2019-11" db="EMBL/GenBank/DDBJ databases">
        <title>Leishmania tarentolae CDS.</title>
        <authorList>
            <person name="Goto Y."/>
            <person name="Yamagishi J."/>
        </authorList>
    </citation>
    <scope>NUCLEOTIDE SEQUENCE [LARGE SCALE GENOMIC DNA]</scope>
    <source>
        <strain evidence="2">Parrot Tar II</strain>
    </source>
</reference>
<accession>A0A640KG55</accession>
<feature type="region of interest" description="Disordered" evidence="1">
    <location>
        <begin position="1082"/>
        <end position="1109"/>
    </location>
</feature>
<keyword evidence="3" id="KW-1185">Reference proteome</keyword>
<gene>
    <name evidence="2" type="ORF">LtaPh_2206400</name>
</gene>
<feature type="region of interest" description="Disordered" evidence="1">
    <location>
        <begin position="299"/>
        <end position="318"/>
    </location>
</feature>
<comment type="caution">
    <text evidence="2">The sequence shown here is derived from an EMBL/GenBank/DDBJ whole genome shotgun (WGS) entry which is preliminary data.</text>
</comment>
<feature type="compositionally biased region" description="Low complexity" evidence="1">
    <location>
        <begin position="1083"/>
        <end position="1099"/>
    </location>
</feature>
<feature type="region of interest" description="Disordered" evidence="1">
    <location>
        <begin position="1"/>
        <end position="53"/>
    </location>
</feature>
<feature type="compositionally biased region" description="Low complexity" evidence="1">
    <location>
        <begin position="36"/>
        <end position="49"/>
    </location>
</feature>
<name>A0A640KG55_LEITA</name>
<feature type="compositionally biased region" description="Polar residues" evidence="1">
    <location>
        <begin position="208"/>
        <end position="235"/>
    </location>
</feature>
<feature type="region of interest" description="Disordered" evidence="1">
    <location>
        <begin position="354"/>
        <end position="399"/>
    </location>
</feature>
<feature type="region of interest" description="Disordered" evidence="1">
    <location>
        <begin position="206"/>
        <end position="272"/>
    </location>
</feature>
<evidence type="ECO:0000256" key="1">
    <source>
        <dbReference type="SAM" id="MobiDB-lite"/>
    </source>
</evidence>
<evidence type="ECO:0000313" key="3">
    <source>
        <dbReference type="Proteomes" id="UP000419144"/>
    </source>
</evidence>
<organism evidence="2 3">
    <name type="scientific">Leishmania tarentolae</name>
    <name type="common">Sauroleishmania tarentolae</name>
    <dbReference type="NCBI Taxonomy" id="5689"/>
    <lineage>
        <taxon>Eukaryota</taxon>
        <taxon>Discoba</taxon>
        <taxon>Euglenozoa</taxon>
        <taxon>Kinetoplastea</taxon>
        <taxon>Metakinetoplastina</taxon>
        <taxon>Trypanosomatida</taxon>
        <taxon>Trypanosomatidae</taxon>
        <taxon>Leishmaniinae</taxon>
        <taxon>Leishmania</taxon>
        <taxon>lizard Leishmania</taxon>
    </lineage>
</organism>
<proteinExistence type="predicted"/>
<feature type="compositionally biased region" description="Polar residues" evidence="1">
    <location>
        <begin position="1"/>
        <end position="18"/>
    </location>
</feature>
<sequence>MALTPMSRNSLYPSTSTEAPARLKTYARLPGDVAGEGRSSSRSRGPSGRWADAILKTTSRGAASASMPTEPVLQSTHKSLSQDCSQTASAVTGSLRTPPCERKSEPVISSLHHHDTLHRTISVSPDTAAPRAIAVAVHPPLSRGSKRFVSAAASAPASFPSATTSVASHASTSNTAAAPATLVSEHFSNQIALPLPLPVGMAGRTGRNRASTVSTVLQNGVNPPHTTVGISGTRSTRVDTPVHMSPQKLHAVPHISRGEGKSSSGNGGSGSASPLACIETHHAFAAAYASSPFFQRVTDAASTPQSSPDAPRPAASTASAIAEDKNNSLLQLQDVTPIPNAGDSQQGFQLLGQPRATAESGGESGQDSYRRDTANEDGSAGATPAVFSSPANAAPLQRSPFTGADNAFVAGGTPPWGMLPYVQSTPYPIGRALPHEQPVLFHRECNGNQDVAAKPFSRAASPSYTAQLSDTPGGLSTLPNGNMYSTGQRRNCSAVSRTATNSTVMSSAYPLTSPGSVSGHFSGIYASTPSSSSQAYANGRDQCSSRLTPGSSTQSCQKVVTSDSAPSAYAHVPNQQHLFLQKYYVDEVSGYDTHGSSLPSSNLTVPASACAAATAVVAAGQGLRSVSASASTAQVAAGGGSDFQCIARGLPGVTLEKQLLYASKGELAQLLLELASCNPDASRFIHSKAFFFVFRHEHRGEAVETCETCLEETPVMTAAAAAVNQNRQHYAADDGLGGGFTSKTAGIPNGDRSCEQSGVLKPPVTGTATHDHVIARCIFPVEAADDEDGDGDDSLTKIEHCDPTVTKGSAHATMPRRCLSAKDRRFSAELHPCLRWYGACRNATSCVYTTVPRNVCLRWILGSCSAGSECSGVHRLPFSCSPEVRRIYELNHGLARRDTPANMCASGVSLGHLLPIPPPFPACTLQARAPSANGSVAAASPTNLNENAPTPELSETCAGANKALGMRAAVMEGLEEKGVVHTPTDQPIQKDTFLRAGSTPHRHSQGRCVELCIPSMRMSEGCGSTPARTNGDTLLSDFSDAAITANACGPVDHEMPQYTGGVLFPGASATAASAAAPKRLGEAGVSSGSRMSGRVSSAGNSRCSTAEGFDSRTNSVSRYLGPQFDRAATAVPHCDDGRPANVAMGWAMQEPQPNPRKIIKSICGSVCDANDSLHVVPICPTGGSEGALIDVDDECDFSAPAAGTRTRMQSPMFQ</sequence>
<evidence type="ECO:0000313" key="2">
    <source>
        <dbReference type="EMBL" id="GET88533.1"/>
    </source>
</evidence>
<feature type="region of interest" description="Disordered" evidence="1">
    <location>
        <begin position="533"/>
        <end position="554"/>
    </location>
</feature>
<dbReference type="Proteomes" id="UP000419144">
    <property type="component" value="Unassembled WGS sequence"/>
</dbReference>